<proteinExistence type="predicted"/>
<dbReference type="RefSeq" id="WP_283404756.1">
    <property type="nucleotide sequence ID" value="NZ_FXUI01000001.1"/>
</dbReference>
<dbReference type="InterPro" id="IPR015813">
    <property type="entry name" value="Pyrv/PenolPyrv_kinase-like_dom"/>
</dbReference>
<dbReference type="SUPFAM" id="SSF51621">
    <property type="entry name" value="Phosphoenolpyruvate/pyruvate domain"/>
    <property type="match status" value="1"/>
</dbReference>
<sequence length="935" mass="102821">MGAGGQPALRTVDQLTARLQELHKLTATSPLFNPVFQLGLELSRLLEDGSMALDDIEALVAEMECEGLRARAARLDRILGTLPLGENDRALDQLADEAGDDDDFNAFAARWQRPAAHVVFTAHPTFLLSAAQSEAVAVSASSGDFSDASVCAASSGRDTITLDYEHAAAMAALARGQKARDRMNARLLDKAAARWPKRWKGLSPMPVRFAHWVGYDMDGRTDISWSTSIRYRLEEKAQRLEGYATALDKAAPDIAQQLARAHAHTAELASAFSQDLTDPDALSAAANGLTADHADKIVSLEPIIARLEEEARHADQAQARALLVTAAAMRADGLGMGWIHFRVNASQLQNAIRRRIDPDGKLSLASQAALVRMRELLAEVKPLRSNFAALAIENSTAVRQFLAMAQILGHIDGDAPIRMLVAECEEPTTVLAALYFARMFGIDDKVDVSPLFETESALEHGGRFLDAVLAEPAYRDYARKRGRVSIQTGFSDAGRFVGQVPAALAIERLQGRLSEAMAANGLSDVAALIFNTGGESMGRGCHPSSIDDRFHWQMSPWARRRFLRAGIRLEPEVSFQGGDGYLWFGSDELALATLTRMAERPLWEADVDAPTDLFYRRTDLSLDFYRAIRAVQHQHLESATYSRAITAFGLGLLNDTGSRKSRRQSDLASDRTMSLRQIRAIPHNAILQQLGYPVNVIAGIGTAADGNREEIAALLRESARGRQIVRLARAANALASIKTVSAYGELFNSAYWASRPYRGGEETIADACLKLAEYLTKDDRTGVYRRLASRLRVDALKLHRLLELIPDEAPLKDREHTRRSLGVLQALRIALFQHMFLRAVMVPQFSRANDISREDVLEMFFTLRVEDGLAQLRRAFPVHFPSINDFAVDAPSDYPDSSATGYAQIHKDFIDPIARSYALSLRITTALANEFGAHG</sequence>
<organism evidence="3 4">
    <name type="scientific">Novosphingobium panipatense</name>
    <dbReference type="NCBI Taxonomy" id="428991"/>
    <lineage>
        <taxon>Bacteria</taxon>
        <taxon>Pseudomonadati</taxon>
        <taxon>Pseudomonadota</taxon>
        <taxon>Alphaproteobacteria</taxon>
        <taxon>Sphingomonadales</taxon>
        <taxon>Sphingomonadaceae</taxon>
        <taxon>Novosphingobium</taxon>
    </lineage>
</organism>
<dbReference type="PANTHER" id="PTHR30523">
    <property type="entry name" value="PHOSPHOENOLPYRUVATE CARBOXYLASE"/>
    <property type="match status" value="1"/>
</dbReference>
<comment type="function">
    <text evidence="1">Forms oxaloacetate, a four-carbon dicarboxylic acid source for the tricarboxylic acid cycle.</text>
</comment>
<evidence type="ECO:0000256" key="1">
    <source>
        <dbReference type="ARBA" id="ARBA00003670"/>
    </source>
</evidence>
<evidence type="ECO:0000256" key="2">
    <source>
        <dbReference type="ARBA" id="ARBA00022419"/>
    </source>
</evidence>
<keyword evidence="4" id="KW-1185">Reference proteome</keyword>
<protein>
    <recommendedName>
        <fullName evidence="2">Phosphoenolpyruvate carboxylase</fullName>
    </recommendedName>
</protein>
<name>A0ABY1PXY9_9SPHN</name>
<gene>
    <name evidence="3" type="ORF">SAMN06296065_10127</name>
</gene>
<dbReference type="PRINTS" id="PR00150">
    <property type="entry name" value="PEPCARBXLASE"/>
</dbReference>
<dbReference type="Pfam" id="PF00311">
    <property type="entry name" value="PEPcase"/>
    <property type="match status" value="1"/>
</dbReference>
<reference evidence="3 4" key="1">
    <citation type="submission" date="2017-05" db="EMBL/GenBank/DDBJ databases">
        <authorList>
            <person name="Varghese N."/>
            <person name="Submissions S."/>
        </authorList>
    </citation>
    <scope>NUCLEOTIDE SEQUENCE [LARGE SCALE GENOMIC DNA]</scope>
    <source>
        <strain evidence="3 4">SM16</strain>
    </source>
</reference>
<evidence type="ECO:0000313" key="4">
    <source>
        <dbReference type="Proteomes" id="UP001157910"/>
    </source>
</evidence>
<evidence type="ECO:0000313" key="3">
    <source>
        <dbReference type="EMBL" id="SMP50768.1"/>
    </source>
</evidence>
<dbReference type="Proteomes" id="UP001157910">
    <property type="component" value="Unassembled WGS sequence"/>
</dbReference>
<dbReference type="InterPro" id="IPR021135">
    <property type="entry name" value="PEP_COase"/>
</dbReference>
<dbReference type="PANTHER" id="PTHR30523:SF6">
    <property type="entry name" value="PHOSPHOENOLPYRUVATE CARBOXYLASE"/>
    <property type="match status" value="1"/>
</dbReference>
<accession>A0ABY1PXY9</accession>
<comment type="caution">
    <text evidence="3">The sequence shown here is derived from an EMBL/GenBank/DDBJ whole genome shotgun (WGS) entry which is preliminary data.</text>
</comment>
<dbReference type="EMBL" id="FXUI01000001">
    <property type="protein sequence ID" value="SMP50768.1"/>
    <property type="molecule type" value="Genomic_DNA"/>
</dbReference>